<name>A0A915N5H1_MELJA</name>
<evidence type="ECO:0000313" key="4">
    <source>
        <dbReference type="WBParaSite" id="scaffold705_cov171.g1633"/>
    </source>
</evidence>
<evidence type="ECO:0000256" key="1">
    <source>
        <dbReference type="SAM" id="MobiDB-lite"/>
    </source>
</evidence>
<protein>
    <submittedName>
        <fullName evidence="4">Uncharacterized protein</fullName>
    </submittedName>
</protein>
<keyword evidence="2" id="KW-0472">Membrane</keyword>
<keyword evidence="3" id="KW-1185">Reference proteome</keyword>
<feature type="region of interest" description="Disordered" evidence="1">
    <location>
        <begin position="107"/>
        <end position="170"/>
    </location>
</feature>
<evidence type="ECO:0000313" key="3">
    <source>
        <dbReference type="Proteomes" id="UP000887561"/>
    </source>
</evidence>
<dbReference type="WBParaSite" id="scaffold705_cov171.g1633">
    <property type="protein sequence ID" value="scaffold705_cov171.g1633"/>
    <property type="gene ID" value="scaffold705_cov171.g1633"/>
</dbReference>
<feature type="compositionally biased region" description="Basic and acidic residues" evidence="1">
    <location>
        <begin position="125"/>
        <end position="164"/>
    </location>
</feature>
<sequence>MGTDCRIEGKSGVFGHAALLGGGDSEKMIQDGDDSMGFELAITENGGLNMTVDGKKIEENPRTKPTQKPTTTEPSSNAMVFVIGGVIFVVALIVAAGIFFFVVKKKKADPPKSGKGGDSTAANSKVDEKARMKEKSKVDEKAKEKEKDATAANSKVDEKAKEKPNASQCK</sequence>
<organism evidence="3 4">
    <name type="scientific">Meloidogyne javanica</name>
    <name type="common">Root-knot nematode worm</name>
    <dbReference type="NCBI Taxonomy" id="6303"/>
    <lineage>
        <taxon>Eukaryota</taxon>
        <taxon>Metazoa</taxon>
        <taxon>Ecdysozoa</taxon>
        <taxon>Nematoda</taxon>
        <taxon>Chromadorea</taxon>
        <taxon>Rhabditida</taxon>
        <taxon>Tylenchina</taxon>
        <taxon>Tylenchomorpha</taxon>
        <taxon>Tylenchoidea</taxon>
        <taxon>Meloidogynidae</taxon>
        <taxon>Meloidogyninae</taxon>
        <taxon>Meloidogyne</taxon>
        <taxon>Meloidogyne incognita group</taxon>
    </lineage>
</organism>
<proteinExistence type="predicted"/>
<dbReference type="Proteomes" id="UP000887561">
    <property type="component" value="Unplaced"/>
</dbReference>
<keyword evidence="2" id="KW-0812">Transmembrane</keyword>
<accession>A0A915N5H1</accession>
<reference evidence="4" key="1">
    <citation type="submission" date="2022-11" db="UniProtKB">
        <authorList>
            <consortium name="WormBaseParasite"/>
        </authorList>
    </citation>
    <scope>IDENTIFICATION</scope>
</reference>
<keyword evidence="2" id="KW-1133">Transmembrane helix</keyword>
<feature type="transmembrane region" description="Helical" evidence="2">
    <location>
        <begin position="78"/>
        <end position="103"/>
    </location>
</feature>
<evidence type="ECO:0000256" key="2">
    <source>
        <dbReference type="SAM" id="Phobius"/>
    </source>
</evidence>
<dbReference type="AlphaFoldDB" id="A0A915N5H1"/>